<dbReference type="EMBL" id="JARBJD010000104">
    <property type="protein sequence ID" value="KAK2952431.1"/>
    <property type="molecule type" value="Genomic_DNA"/>
</dbReference>
<proteinExistence type="predicted"/>
<feature type="chain" id="PRO_5045632604" evidence="2">
    <location>
        <begin position="16"/>
        <end position="2489"/>
    </location>
</feature>
<evidence type="ECO:0000256" key="2">
    <source>
        <dbReference type="SAM" id="SignalP"/>
    </source>
</evidence>
<keyword evidence="4" id="KW-1185">Reference proteome</keyword>
<dbReference type="CDD" id="cd19757">
    <property type="entry name" value="Bbox1"/>
    <property type="match status" value="1"/>
</dbReference>
<comment type="caution">
    <text evidence="3">The sequence shown here is derived from an EMBL/GenBank/DDBJ whole genome shotgun (WGS) entry which is preliminary data.</text>
</comment>
<name>A0ABQ9XJ24_9EUKA</name>
<feature type="compositionally biased region" description="Low complexity" evidence="1">
    <location>
        <begin position="1887"/>
        <end position="1899"/>
    </location>
</feature>
<evidence type="ECO:0000313" key="3">
    <source>
        <dbReference type="EMBL" id="KAK2952431.1"/>
    </source>
</evidence>
<sequence>MYLFLLFQLIHASDSYSTPQSSLIVSRSIESIKSSFTTFRFLGQKPLGYRQNIRLSNTKTCSISESNLLYSITNETKHTYAELLSLVDLPENSLPLYTHPDGKSVENSYCSDFNFSEKDNLSNIRDALTSLNICTKLNEIQTLFSDLIDGRHSSHKQTELDAIVNKISNCFTEFIANTILFTETTHLLKTIQSTIESSTSTLLDQFRSTNFSDQNTVTQTLSSFSNWLENIVHIFKVETVATNHNTNFVSDLDLFVSATHVGVIMERLCKLNTIARLFSDPNLDDLSDNHHQIAEYLTTLFNQSVNDSNEQSLRLSYSLHRLYNWYRDIHIGTSDFSTDPLSLHSPTTSPFIFSTPSVPSTSLPLASFSDNVTPSSHFLRHVDTLNFTQNISPMLMKWYDKFPFHPVHPQPVPIYCGKSALDTTRFISHRTLKYETFVNLSLARTSSTLRFHPDMTPLVHSHDLKSPYNVWLGLAYNAEWEDIFTLQPLNSASKPFFLLETWFQQTNSGLNPFLDLIKSEDAIFLNLMEMHSVWQFGLRAVGVEDEHLVCDLYFSDGTESNTVFTNKTTSGFRLKLDPQQLYHGAVMGNNGSLYFFLNGQEIASVDNFSLAATLPTPRPNNMTFTFGGSYNATFPFFFGDKDSPKVQFYRQTGVYTEPHVFVNESSQPGLDNPLVRSLQTGFYRSHTARSSFANTFADFEIINAPNPFSESKFSTETKIFPSRQCPKGTIQQNEVCIPIQLSDLIKTVVEEAFASGNGTTDNITSTQERLKRVLVQIWAPSASMFQHHSLISMPSLVRAILQPSEDIPTSVDVGGCEDQLIRTSHPTLCACHSDSTTAWHLPQATYLNLLFVADDFDVINNLEAVLIDFAEFGELSHTKVNLNERFSQTSQAFSATVKFGEKESQPEPSPSTRNGPNRHSYRFKDTAHKNVSSNSRVSCVLTLSFNSPPTITSISFTRSQFSPNSNITWSAFLSIRRPTEVTSLTTLSHSERQFAMGFPIILNSVISLADSTDIGLMDDRSVPQSYSYLKPVDSEFISWGKTLLIDSIKLVHKFHTNQSSPFAVFSRSLSGFADLASPIGLTCQRCPVHHESRSLPRTRMSECLYIDPEQRELRKTLKLDEKPTDISSFVNSESVHHVGSIVETRWHYGSDGIASNRSDGSKLSEMDIAHLSARADKDLIVTCERRVDWSGDQFNFDDYSQQVDRFVVPHSPDATPIILDNHRIRFVHSRKSSFFFEVHASCICDARIERRMEENSETRLWMGRSASEVFTVRANYDPPVIWQTGLASTSYVSVAIVNPNPSPSLIFHAVFSATQVKGETNTPSLEISGMEYKLYDASHPIILSVGDAVCSVAVPPSHVYNTSSLSNIRLDPSDPKFRFRSKPTCSVVSWSSEEQWSLQYVPPSSLHPDWKDDKKTYLASSQTLSSAFFKSFFSPPLVFIVPTLIGLFFLLSLVVFCRSKKKKHIAIEEIEEDYLPLSRGYQSSEVEMESDSNCEKEIETEQNISEQLFVDAMQNEGHVKLDFKIEMNKELPFDETLVELFNPTPTAVLSNNDSANIKPQNETVVQSSDLNTTQTKSFVPSPIFPTSKHQWTLRSNPFSTQLSLTNSGALSSDRYQTYTLPHALSPSLMDDGVEDFTDFYNNHKYPESGCDEAMDTSDVHHDRGYKGFQSESEPSEGLPDHNEEKDVRNNDSESNENEGMEANQTTPKKSRKMKRVKKKGSTNLQKRRSAKTKDINTTPTHQRVQQAPNTTSPKRRKIVTERYLTDRTLLVTFQDLTLNANKLKKVKLEQEERLRNGLWVKTKQKTVSYRTVSVNSRRDEMTSDTLSIPAPSLTTKTGRRLKSRNQKMTVEAMTAPTPQKQSGKQRSVSLYRLPSSASKVRNHSKSKLASSSKLKTTPTKSRHREAESNPQRSSPQNSEQFNPKKTEVCSIYSAQDNPDQESDFDSLDCSNPQTLRSVSHLDGVSNQQMMSPTPIQPRCNSVLLPNANQIQGKWMAGSRGSSAQTDPNRYRDQDEKAFFSPLNSQCSSDKAFDVENTPAVPLFLPSENQKYDSLRTPPQSPRTTIGPIPRVFVEEGSEQDDTSRNDDDPSPLSPSAETETDDPNTQQDTPTSAPELNELVVTPIPVVSIPKFPLAVISSVTCSNCHKLPATRTCMCADCLPSRDLCRHCSATLHTQASQSDQNGSKIEQSKKQAPKRFLTTSVVLTFALSFQKWAEKDARSSEKSTLTIPFFKRRKGRLSPTIKPINQHHLMVCENLSCPHHTTRRTHNQNLKDGLDLMDEDISTHPYLFQCSHCQTVLCYHCYGIHTQKLHSDHHEEYFIDPPRVLLRCDICELYEADRISQHRKNPNEHPEWMTLEPSRSILAKIAPSLKSCGLRISDNEGPSIVCGRCDGQKSSSSRFSTQSAASRLTDGTQNYADRLEFQKMAAEQLRQQAELNECTFQPNIGHPKKEGRRHVPPKDEKVGTPSKQMKGKASHGELNKAKLRLKS</sequence>
<feature type="region of interest" description="Disordered" evidence="1">
    <location>
        <begin position="2439"/>
        <end position="2489"/>
    </location>
</feature>
<feature type="region of interest" description="Disordered" evidence="1">
    <location>
        <begin position="1816"/>
        <end position="1924"/>
    </location>
</feature>
<feature type="compositionally biased region" description="Polar residues" evidence="1">
    <location>
        <begin position="1735"/>
        <end position="1752"/>
    </location>
</feature>
<dbReference type="Proteomes" id="UP001281761">
    <property type="component" value="Unassembled WGS sequence"/>
</dbReference>
<feature type="region of interest" description="Disordered" evidence="1">
    <location>
        <begin position="2393"/>
        <end position="2413"/>
    </location>
</feature>
<evidence type="ECO:0000256" key="1">
    <source>
        <dbReference type="SAM" id="MobiDB-lite"/>
    </source>
</evidence>
<feature type="compositionally biased region" description="Low complexity" evidence="1">
    <location>
        <begin position="2396"/>
        <end position="2409"/>
    </location>
</feature>
<feature type="signal peptide" evidence="2">
    <location>
        <begin position="1"/>
        <end position="15"/>
    </location>
</feature>
<reference evidence="3 4" key="1">
    <citation type="journal article" date="2022" name="bioRxiv">
        <title>Genomics of Preaxostyla Flagellates Illuminates Evolutionary Transitions and the Path Towards Mitochondrial Loss.</title>
        <authorList>
            <person name="Novak L.V.F."/>
            <person name="Treitli S.C."/>
            <person name="Pyrih J."/>
            <person name="Halakuc P."/>
            <person name="Pipaliya S.V."/>
            <person name="Vacek V."/>
            <person name="Brzon O."/>
            <person name="Soukal P."/>
            <person name="Eme L."/>
            <person name="Dacks J.B."/>
            <person name="Karnkowska A."/>
            <person name="Elias M."/>
            <person name="Hampl V."/>
        </authorList>
    </citation>
    <scope>NUCLEOTIDE SEQUENCE [LARGE SCALE GENOMIC DNA]</scope>
    <source>
        <strain evidence="3">NAU3</strain>
        <tissue evidence="3">Gut</tissue>
    </source>
</reference>
<gene>
    <name evidence="3" type="ORF">BLNAU_12693</name>
</gene>
<feature type="region of interest" description="Disordered" evidence="1">
    <location>
        <begin position="897"/>
        <end position="925"/>
    </location>
</feature>
<feature type="region of interest" description="Disordered" evidence="1">
    <location>
        <begin position="1647"/>
        <end position="1755"/>
    </location>
</feature>
<protein>
    <submittedName>
        <fullName evidence="3">Uncharacterized protein</fullName>
    </submittedName>
</protein>
<keyword evidence="2" id="KW-0732">Signal</keyword>
<feature type="region of interest" description="Disordered" evidence="1">
    <location>
        <begin position="2044"/>
        <end position="2117"/>
    </location>
</feature>
<feature type="compositionally biased region" description="Polar residues" evidence="1">
    <location>
        <begin position="1908"/>
        <end position="1921"/>
    </location>
</feature>
<accession>A0ABQ9XJ24</accession>
<evidence type="ECO:0000313" key="4">
    <source>
        <dbReference type="Proteomes" id="UP001281761"/>
    </source>
</evidence>
<feature type="compositionally biased region" description="Polar residues" evidence="1">
    <location>
        <begin position="1856"/>
        <end position="1868"/>
    </location>
</feature>
<organism evidence="3 4">
    <name type="scientific">Blattamonas nauphoetae</name>
    <dbReference type="NCBI Taxonomy" id="2049346"/>
    <lineage>
        <taxon>Eukaryota</taxon>
        <taxon>Metamonada</taxon>
        <taxon>Preaxostyla</taxon>
        <taxon>Oxymonadida</taxon>
        <taxon>Blattamonas</taxon>
    </lineage>
</organism>
<feature type="compositionally biased region" description="Basic residues" evidence="1">
    <location>
        <begin position="1708"/>
        <end position="1730"/>
    </location>
</feature>
<feature type="compositionally biased region" description="Basic and acidic residues" evidence="1">
    <location>
        <begin position="1678"/>
        <end position="1691"/>
    </location>
</feature>